<keyword evidence="2 3" id="KW-0732">Signal</keyword>
<dbReference type="AlphaFoldDB" id="A0A1I7RUL7"/>
<dbReference type="WBParaSite" id="BXY_0442700.1">
    <property type="protein sequence ID" value="BXY_0442700.1"/>
    <property type="gene ID" value="BXY_0442700"/>
</dbReference>
<protein>
    <submittedName>
        <fullName evidence="4">(pine wood nematode) hypothetical protein</fullName>
    </submittedName>
</protein>
<evidence type="ECO:0000313" key="5">
    <source>
        <dbReference type="Proteomes" id="UP000095284"/>
    </source>
</evidence>
<dbReference type="EMBL" id="CAJFCV020000004">
    <property type="protein sequence ID" value="CAG9114209.1"/>
    <property type="molecule type" value="Genomic_DNA"/>
</dbReference>
<evidence type="ECO:0000313" key="6">
    <source>
        <dbReference type="Proteomes" id="UP000659654"/>
    </source>
</evidence>
<dbReference type="Proteomes" id="UP000095284">
    <property type="component" value="Unplaced"/>
</dbReference>
<comment type="similarity">
    <text evidence="1">Belongs to the insulin family.</text>
</comment>
<reference evidence="4" key="2">
    <citation type="submission" date="2020-09" db="EMBL/GenBank/DDBJ databases">
        <authorList>
            <person name="Kikuchi T."/>
        </authorList>
    </citation>
    <scope>NUCLEOTIDE SEQUENCE</scope>
    <source>
        <strain evidence="4">Ka4C1</strain>
    </source>
</reference>
<evidence type="ECO:0000256" key="2">
    <source>
        <dbReference type="ARBA" id="ARBA00022729"/>
    </source>
</evidence>
<evidence type="ECO:0000256" key="3">
    <source>
        <dbReference type="SAM" id="SignalP"/>
    </source>
</evidence>
<proteinExistence type="inferred from homology"/>
<dbReference type="SUPFAM" id="SSF56994">
    <property type="entry name" value="Insulin-like"/>
    <property type="match status" value="1"/>
</dbReference>
<dbReference type="Proteomes" id="UP000659654">
    <property type="component" value="Unassembled WGS sequence"/>
</dbReference>
<sequence length="102" mass="11314">MAFKLALTVLLLVLATLEAKKYCGGQFNQLQKKVCTYDKQDSPCLGGPHLNREIQDKCCKEGCSLGDISKTCCFTDSCLKSCYPGLEHQTGKKRINKMGNVY</sequence>
<dbReference type="InterPro" id="IPR036438">
    <property type="entry name" value="Insulin-like_sf"/>
</dbReference>
<organism evidence="5 7">
    <name type="scientific">Bursaphelenchus xylophilus</name>
    <name type="common">Pinewood nematode worm</name>
    <name type="synonym">Aphelenchoides xylophilus</name>
    <dbReference type="NCBI Taxonomy" id="6326"/>
    <lineage>
        <taxon>Eukaryota</taxon>
        <taxon>Metazoa</taxon>
        <taxon>Ecdysozoa</taxon>
        <taxon>Nematoda</taxon>
        <taxon>Chromadorea</taxon>
        <taxon>Rhabditida</taxon>
        <taxon>Tylenchina</taxon>
        <taxon>Tylenchomorpha</taxon>
        <taxon>Aphelenchoidea</taxon>
        <taxon>Aphelenchoididae</taxon>
        <taxon>Bursaphelenchus</taxon>
    </lineage>
</organism>
<dbReference type="Proteomes" id="UP000582659">
    <property type="component" value="Unassembled WGS sequence"/>
</dbReference>
<evidence type="ECO:0000313" key="7">
    <source>
        <dbReference type="WBParaSite" id="BXY_0442700.1"/>
    </source>
</evidence>
<keyword evidence="6" id="KW-1185">Reference proteome</keyword>
<dbReference type="InterPro" id="IPR022353">
    <property type="entry name" value="Insulin_CS"/>
</dbReference>
<dbReference type="OrthoDB" id="5848803at2759"/>
<accession>A0A1I7RUL7</accession>
<evidence type="ECO:0000256" key="1">
    <source>
        <dbReference type="ARBA" id="ARBA00009034"/>
    </source>
</evidence>
<gene>
    <name evidence="4" type="ORF">BXYJ_LOCUS8426</name>
</gene>
<reference evidence="7" key="1">
    <citation type="submission" date="2016-11" db="UniProtKB">
        <authorList>
            <consortium name="WormBaseParasite"/>
        </authorList>
    </citation>
    <scope>IDENTIFICATION</scope>
</reference>
<dbReference type="PROSITE" id="PS00262">
    <property type="entry name" value="INSULIN"/>
    <property type="match status" value="1"/>
</dbReference>
<dbReference type="EMBL" id="CAJFDI010000004">
    <property type="protein sequence ID" value="CAD5225202.1"/>
    <property type="molecule type" value="Genomic_DNA"/>
</dbReference>
<name>A0A1I7RUL7_BURXY</name>
<evidence type="ECO:0000313" key="4">
    <source>
        <dbReference type="EMBL" id="CAD5225202.1"/>
    </source>
</evidence>
<feature type="signal peptide" evidence="3">
    <location>
        <begin position="1"/>
        <end position="19"/>
    </location>
</feature>
<feature type="chain" id="PRO_5036021941" evidence="3">
    <location>
        <begin position="20"/>
        <end position="102"/>
    </location>
</feature>